<accession>A0A5C6LHX1</accession>
<dbReference type="RefSeq" id="WP_146308470.1">
    <property type="nucleotide sequence ID" value="NZ_VOHS01000085.1"/>
</dbReference>
<evidence type="ECO:0000313" key="2">
    <source>
        <dbReference type="Proteomes" id="UP000318815"/>
    </source>
</evidence>
<gene>
    <name evidence="1" type="ORF">FEF09_29715</name>
</gene>
<protein>
    <submittedName>
        <fullName evidence="1">Uncharacterized protein</fullName>
    </submittedName>
</protein>
<dbReference type="AlphaFoldDB" id="A0A5C6LHX1"/>
<proteinExistence type="predicted"/>
<dbReference type="OrthoDB" id="1343312at2"/>
<organism evidence="1 2">
    <name type="scientific">Chitinophaga pinensis</name>
    <dbReference type="NCBI Taxonomy" id="79329"/>
    <lineage>
        <taxon>Bacteria</taxon>
        <taxon>Pseudomonadati</taxon>
        <taxon>Bacteroidota</taxon>
        <taxon>Chitinophagia</taxon>
        <taxon>Chitinophagales</taxon>
        <taxon>Chitinophagaceae</taxon>
        <taxon>Chitinophaga</taxon>
    </lineage>
</organism>
<sequence length="185" mass="21340">MLGIHQTGGNYPPCCCQFAWHQYVFEIFNYHSLCNLMNADIYPYQTDHFCIAFEFQSEGPNGQIRKIVQYDEINQLKDGTPVLAISFGDWDEEKQDFNELKVSNNADTMKVLYTIAATIKEVTESMNVAVFGQGSTSARNRLYQMAISMQLTQIEKDFNVFGLTAFEWECFKKGSSYKAFFFTRK</sequence>
<comment type="caution">
    <text evidence="1">The sequence shown here is derived from an EMBL/GenBank/DDBJ whole genome shotgun (WGS) entry which is preliminary data.</text>
</comment>
<dbReference type="EMBL" id="VOHS01000085">
    <property type="protein sequence ID" value="TWV89888.1"/>
    <property type="molecule type" value="Genomic_DNA"/>
</dbReference>
<name>A0A5C6LHX1_9BACT</name>
<reference evidence="1 2" key="1">
    <citation type="submission" date="2019-08" db="EMBL/GenBank/DDBJ databases">
        <title>Whole genome sequencing of chitin degrading bacteria Chitinophaga pinensis YS16.</title>
        <authorList>
            <person name="Singh R.P."/>
            <person name="Manchanda G."/>
            <person name="Maurya I.K."/>
            <person name="Joshi N.K."/>
            <person name="Srivastava A.K."/>
        </authorList>
    </citation>
    <scope>NUCLEOTIDE SEQUENCE [LARGE SCALE GENOMIC DNA]</scope>
    <source>
        <strain evidence="1 2">YS-16</strain>
    </source>
</reference>
<keyword evidence="2" id="KW-1185">Reference proteome</keyword>
<dbReference type="Pfam" id="PF22028">
    <property type="entry name" value="DUF6934"/>
    <property type="match status" value="1"/>
</dbReference>
<dbReference type="Proteomes" id="UP000318815">
    <property type="component" value="Unassembled WGS sequence"/>
</dbReference>
<dbReference type="InterPro" id="IPR053865">
    <property type="entry name" value="DUF6934"/>
</dbReference>
<evidence type="ECO:0000313" key="1">
    <source>
        <dbReference type="EMBL" id="TWV89888.1"/>
    </source>
</evidence>